<evidence type="ECO:0000313" key="1">
    <source>
        <dbReference type="EMBL" id="APC38773.1"/>
    </source>
</evidence>
<dbReference type="KEGG" id="ceu:A7L45_01135"/>
<accession>A0A1J0GBP4</accession>
<dbReference type="Proteomes" id="UP000182569">
    <property type="component" value="Chromosome"/>
</dbReference>
<protein>
    <submittedName>
        <fullName evidence="1">Uncharacterized protein</fullName>
    </submittedName>
</protein>
<reference evidence="2" key="1">
    <citation type="journal article" date="2016" name="Front. Microbiol.">
        <title>Complete Genome Sequence of Clostridium estertheticum DSM 8809, a Microbe Identified in Spoiled Vacuum Packed Beef.</title>
        <authorList>
            <person name="Yu Z."/>
            <person name="Gunn L."/>
            <person name="Brennan E."/>
            <person name="Reid R."/>
            <person name="Wall P.G."/>
            <person name="Gaora O.P."/>
            <person name="Hurley D."/>
            <person name="Bolton D."/>
            <person name="Fanning S."/>
        </authorList>
    </citation>
    <scope>NUCLEOTIDE SEQUENCE [LARGE SCALE GENOMIC DNA]</scope>
    <source>
        <strain evidence="2">DSM 8809</strain>
    </source>
</reference>
<organism evidence="1 2">
    <name type="scientific">Clostridium estertheticum subsp. estertheticum</name>
    <dbReference type="NCBI Taxonomy" id="1552"/>
    <lineage>
        <taxon>Bacteria</taxon>
        <taxon>Bacillati</taxon>
        <taxon>Bacillota</taxon>
        <taxon>Clostridia</taxon>
        <taxon>Eubacteriales</taxon>
        <taxon>Clostridiaceae</taxon>
        <taxon>Clostridium</taxon>
    </lineage>
</organism>
<proteinExistence type="predicted"/>
<sequence>MDILYVCNERMKKSYILEAVFNKICSINKIVPQVRNILFSLKQISSSKNNVYLLFDKIWKIVAFE</sequence>
<gene>
    <name evidence="1" type="ORF">A7L45_01135</name>
</gene>
<dbReference type="AlphaFoldDB" id="A0A1J0GBP4"/>
<dbReference type="RefSeq" id="WP_071611069.1">
    <property type="nucleotide sequence ID" value="NZ_CP015756.1"/>
</dbReference>
<name>A0A1J0GBP4_9CLOT</name>
<evidence type="ECO:0000313" key="2">
    <source>
        <dbReference type="Proteomes" id="UP000182569"/>
    </source>
</evidence>
<dbReference type="OrthoDB" id="9949334at2"/>
<dbReference type="STRING" id="1552.A7L45_01135"/>
<keyword evidence="2" id="KW-1185">Reference proteome</keyword>
<dbReference type="EMBL" id="CP015756">
    <property type="protein sequence ID" value="APC38773.1"/>
    <property type="molecule type" value="Genomic_DNA"/>
</dbReference>